<feature type="domain" description="EXPERA" evidence="9">
    <location>
        <begin position="10"/>
        <end position="146"/>
    </location>
</feature>
<comment type="caution">
    <text evidence="10">The sequence shown here is derived from an EMBL/GenBank/DDBJ whole genome shotgun (WGS) entry which is preliminary data.</text>
</comment>
<dbReference type="PANTHER" id="PTHR31204:SF1">
    <property type="entry name" value="SIGMA INTRACELLULAR RECEPTOR 2"/>
    <property type="match status" value="1"/>
</dbReference>
<feature type="non-terminal residue" evidence="10">
    <location>
        <position position="146"/>
    </location>
</feature>
<keyword evidence="6 7" id="KW-0472">Membrane</keyword>
<sequence>MAVPLTSRPLDLVYLVYFMTHIPITILIDTYPILPKQLVPDSITRINQWYKDFTADPNYNFEPMWFMSFLIIELFLHLPFFFYAINGLVKDSPSLRLPLLIYATETATSTFAVLASLIFEHHAALTDEKKYFLISVHLPYLFLPLV</sequence>
<dbReference type="EMBL" id="CAJVPS010043064">
    <property type="protein sequence ID" value="CAG8755159.1"/>
    <property type="molecule type" value="Genomic_DNA"/>
</dbReference>
<keyword evidence="4" id="KW-0256">Endoplasmic reticulum</keyword>
<dbReference type="PIRSF" id="PIRSF031032">
    <property type="entry name" value="TMP_97_prd"/>
    <property type="match status" value="1"/>
</dbReference>
<feature type="transmembrane region" description="Helical" evidence="8">
    <location>
        <begin position="64"/>
        <end position="85"/>
    </location>
</feature>
<dbReference type="PANTHER" id="PTHR31204">
    <property type="entry name" value="SIGMA INTRACELLULAR RECEPTOR 2"/>
    <property type="match status" value="1"/>
</dbReference>
<evidence type="ECO:0000256" key="7">
    <source>
        <dbReference type="PROSITE-ProRule" id="PRU01087"/>
    </source>
</evidence>
<evidence type="ECO:0000256" key="3">
    <source>
        <dbReference type="ARBA" id="ARBA00022692"/>
    </source>
</evidence>
<name>A0A9N9NQV1_9GLOM</name>
<evidence type="ECO:0000256" key="4">
    <source>
        <dbReference type="ARBA" id="ARBA00022824"/>
    </source>
</evidence>
<organism evidence="10 11">
    <name type="scientific">Ambispora leptoticha</name>
    <dbReference type="NCBI Taxonomy" id="144679"/>
    <lineage>
        <taxon>Eukaryota</taxon>
        <taxon>Fungi</taxon>
        <taxon>Fungi incertae sedis</taxon>
        <taxon>Mucoromycota</taxon>
        <taxon>Glomeromycotina</taxon>
        <taxon>Glomeromycetes</taxon>
        <taxon>Archaeosporales</taxon>
        <taxon>Ambisporaceae</taxon>
        <taxon>Ambispora</taxon>
    </lineage>
</organism>
<evidence type="ECO:0000256" key="8">
    <source>
        <dbReference type="SAM" id="Phobius"/>
    </source>
</evidence>
<feature type="transmembrane region" description="Helical" evidence="8">
    <location>
        <begin position="97"/>
        <end position="119"/>
    </location>
</feature>
<gene>
    <name evidence="10" type="ORF">ALEPTO_LOCUS13449</name>
</gene>
<keyword evidence="5 7" id="KW-1133">Transmembrane helix</keyword>
<dbReference type="InterPro" id="IPR033118">
    <property type="entry name" value="EXPERA"/>
</dbReference>
<evidence type="ECO:0000313" key="11">
    <source>
        <dbReference type="Proteomes" id="UP000789508"/>
    </source>
</evidence>
<feature type="transmembrane region" description="Helical" evidence="8">
    <location>
        <begin position="12"/>
        <end position="34"/>
    </location>
</feature>
<dbReference type="Proteomes" id="UP000789508">
    <property type="component" value="Unassembled WGS sequence"/>
</dbReference>
<dbReference type="OrthoDB" id="433124at2759"/>
<comment type="subcellular location">
    <subcellularLocation>
        <location evidence="1">Endoplasmic reticulum membrane</location>
        <topology evidence="1">Multi-pass membrane protein</topology>
    </subcellularLocation>
</comment>
<keyword evidence="11" id="KW-1185">Reference proteome</keyword>
<dbReference type="InterPro" id="IPR051987">
    <property type="entry name" value="Sigma-2_receptor-like"/>
</dbReference>
<reference evidence="10" key="1">
    <citation type="submission" date="2021-06" db="EMBL/GenBank/DDBJ databases">
        <authorList>
            <person name="Kallberg Y."/>
            <person name="Tangrot J."/>
            <person name="Rosling A."/>
        </authorList>
    </citation>
    <scope>NUCLEOTIDE SEQUENCE</scope>
    <source>
        <strain evidence="10">FL130A</strain>
    </source>
</reference>
<comment type="similarity">
    <text evidence="2">Belongs to the TMEM97/sigma-2 receptor family.</text>
</comment>
<dbReference type="GO" id="GO:0005789">
    <property type="term" value="C:endoplasmic reticulum membrane"/>
    <property type="evidence" value="ECO:0007669"/>
    <property type="project" value="UniProtKB-SubCell"/>
</dbReference>
<dbReference type="PROSITE" id="PS51751">
    <property type="entry name" value="EXPERA"/>
    <property type="match status" value="1"/>
</dbReference>
<dbReference type="InterPro" id="IPR016964">
    <property type="entry name" value="Sigma2_recept"/>
</dbReference>
<evidence type="ECO:0000256" key="1">
    <source>
        <dbReference type="ARBA" id="ARBA00004477"/>
    </source>
</evidence>
<keyword evidence="3 7" id="KW-0812">Transmembrane</keyword>
<evidence type="ECO:0000256" key="2">
    <source>
        <dbReference type="ARBA" id="ARBA00009096"/>
    </source>
</evidence>
<protein>
    <submittedName>
        <fullName evidence="10">8812_t:CDS:1</fullName>
    </submittedName>
</protein>
<evidence type="ECO:0000259" key="9">
    <source>
        <dbReference type="PROSITE" id="PS51751"/>
    </source>
</evidence>
<accession>A0A9N9NQV1</accession>
<dbReference type="AlphaFoldDB" id="A0A9N9NQV1"/>
<evidence type="ECO:0000256" key="6">
    <source>
        <dbReference type="ARBA" id="ARBA00023136"/>
    </source>
</evidence>
<evidence type="ECO:0000313" key="10">
    <source>
        <dbReference type="EMBL" id="CAG8755159.1"/>
    </source>
</evidence>
<evidence type="ECO:0000256" key="5">
    <source>
        <dbReference type="ARBA" id="ARBA00022989"/>
    </source>
</evidence>
<proteinExistence type="inferred from homology"/>
<dbReference type="Pfam" id="PF05241">
    <property type="entry name" value="EBP"/>
    <property type="match status" value="1"/>
</dbReference>